<feature type="transmembrane region" description="Helical" evidence="9">
    <location>
        <begin position="215"/>
        <end position="238"/>
    </location>
</feature>
<dbReference type="PANTHER" id="PTHR31187:SF1">
    <property type="entry name" value="ADP,ATP CARRIER PROTEIN 1"/>
    <property type="match status" value="1"/>
</dbReference>
<feature type="transmembrane region" description="Helical" evidence="9">
    <location>
        <begin position="348"/>
        <end position="367"/>
    </location>
</feature>
<feature type="transmembrane region" description="Helical" evidence="9">
    <location>
        <begin position="374"/>
        <end position="395"/>
    </location>
</feature>
<evidence type="ECO:0000256" key="9">
    <source>
        <dbReference type="SAM" id="Phobius"/>
    </source>
</evidence>
<evidence type="ECO:0000256" key="2">
    <source>
        <dbReference type="ARBA" id="ARBA00007127"/>
    </source>
</evidence>
<evidence type="ECO:0000256" key="4">
    <source>
        <dbReference type="ARBA" id="ARBA00022692"/>
    </source>
</evidence>
<dbReference type="PANTHER" id="PTHR31187">
    <property type="match status" value="1"/>
</dbReference>
<dbReference type="SUPFAM" id="SSF103473">
    <property type="entry name" value="MFS general substrate transporter"/>
    <property type="match status" value="1"/>
</dbReference>
<evidence type="ECO:0000256" key="6">
    <source>
        <dbReference type="ARBA" id="ARBA00022840"/>
    </source>
</evidence>
<comment type="similarity">
    <text evidence="2">Belongs to the ADP/ATP translocase tlc family.</text>
</comment>
<evidence type="ECO:0000256" key="3">
    <source>
        <dbReference type="ARBA" id="ARBA00022448"/>
    </source>
</evidence>
<proteinExistence type="inferred from homology"/>
<sequence>MLKPFTVTSIVNNNKTLLRLKTYPRSLSKYVYKSRNHMRCVVQKPMMNVNFVKSNMSNNEHIKHVLLGGMCFSNLGVYTIVRDLKDVLLITSCGAEAVPFMKTWVNFPLSVLFMCFFTKLCNINLKQDRIYRIMYLSVFSTYMILGYFLYPIQGILSPFSNISLTLSVYKTPLLILNNWVSALFYALSTIWGSTIITLLFWLTANNYVKKDSAKIIYPLFGFISNISLTLCGIITRYLGDMYRNDWILNVQSLMIIVFIFGIIHTLCYEILVRNYSITNNIDFKPPKKSNVSVFESIKKVLTIPFVMYMVMLLACYGSASNLIDTVWKYNIHQYYHNPSDYSKLMGSISTYKGIFCMFTMILSSFVLKYIPYKVTIMITPILMSLMGVTFFIMSLTTNNSYIIIIYGAIITIVTKSIKYAFFDPNKEITYMYMDDDVKTKGKATIDLLSNPVGKSGTSLILQFMILMYGSIINMIPYMMVIFTCISIIWITSASKIADIVTSR</sequence>
<dbReference type="GO" id="GO:0005471">
    <property type="term" value="F:ATP:ADP antiporter activity"/>
    <property type="evidence" value="ECO:0007669"/>
    <property type="project" value="InterPro"/>
</dbReference>
<evidence type="ECO:0000313" key="10">
    <source>
        <dbReference type="EMBL" id="QHS94236.1"/>
    </source>
</evidence>
<keyword evidence="3" id="KW-0813">Transport</keyword>
<dbReference type="GO" id="GO:0005524">
    <property type="term" value="F:ATP binding"/>
    <property type="evidence" value="ECO:0007669"/>
    <property type="project" value="UniProtKB-KW"/>
</dbReference>
<keyword evidence="8 9" id="KW-0472">Membrane</keyword>
<feature type="transmembrane region" description="Helical" evidence="9">
    <location>
        <begin position="250"/>
        <end position="271"/>
    </location>
</feature>
<keyword evidence="4 9" id="KW-0812">Transmembrane</keyword>
<dbReference type="AlphaFoldDB" id="A0A6C0BPY0"/>
<dbReference type="EMBL" id="MN739218">
    <property type="protein sequence ID" value="QHS94236.1"/>
    <property type="molecule type" value="Genomic_DNA"/>
</dbReference>
<reference evidence="10" key="1">
    <citation type="journal article" date="2020" name="Nature">
        <title>Giant virus diversity and host interactions through global metagenomics.</title>
        <authorList>
            <person name="Schulz F."/>
            <person name="Roux S."/>
            <person name="Paez-Espino D."/>
            <person name="Jungbluth S."/>
            <person name="Walsh D.A."/>
            <person name="Denef V.J."/>
            <person name="McMahon K.D."/>
            <person name="Konstantinidis K.T."/>
            <person name="Eloe-Fadrosh E.A."/>
            <person name="Kyrpides N.C."/>
            <person name="Woyke T."/>
        </authorList>
    </citation>
    <scope>NUCLEOTIDE SEQUENCE</scope>
    <source>
        <strain evidence="10">GVMAG-M-3300018416-26</strain>
    </source>
</reference>
<keyword evidence="5" id="KW-0547">Nucleotide-binding</keyword>
<evidence type="ECO:0000256" key="7">
    <source>
        <dbReference type="ARBA" id="ARBA00022989"/>
    </source>
</evidence>
<feature type="transmembrane region" description="Helical" evidence="9">
    <location>
        <begin position="182"/>
        <end position="203"/>
    </location>
</feature>
<evidence type="ECO:0008006" key="11">
    <source>
        <dbReference type="Google" id="ProtNLM"/>
    </source>
</evidence>
<feature type="transmembrane region" description="Helical" evidence="9">
    <location>
        <begin position="465"/>
        <end position="490"/>
    </location>
</feature>
<accession>A0A6C0BPY0</accession>
<dbReference type="Pfam" id="PF03219">
    <property type="entry name" value="TLC"/>
    <property type="match status" value="1"/>
</dbReference>
<protein>
    <recommendedName>
        <fullName evidence="11">ADP,ATP carrier protein</fullName>
    </recommendedName>
</protein>
<name>A0A6C0BPY0_9ZZZZ</name>
<feature type="transmembrane region" description="Helical" evidence="9">
    <location>
        <begin position="300"/>
        <end position="319"/>
    </location>
</feature>
<keyword evidence="7 9" id="KW-1133">Transmembrane helix</keyword>
<feature type="transmembrane region" description="Helical" evidence="9">
    <location>
        <begin position="133"/>
        <end position="150"/>
    </location>
</feature>
<dbReference type="InterPro" id="IPR004667">
    <property type="entry name" value="ADP_ATP_car_bac_type"/>
</dbReference>
<dbReference type="GO" id="GO:0016020">
    <property type="term" value="C:membrane"/>
    <property type="evidence" value="ECO:0007669"/>
    <property type="project" value="UniProtKB-SubCell"/>
</dbReference>
<organism evidence="10">
    <name type="scientific">viral metagenome</name>
    <dbReference type="NCBI Taxonomy" id="1070528"/>
    <lineage>
        <taxon>unclassified sequences</taxon>
        <taxon>metagenomes</taxon>
        <taxon>organismal metagenomes</taxon>
    </lineage>
</organism>
<keyword evidence="6" id="KW-0067">ATP-binding</keyword>
<evidence type="ECO:0000256" key="5">
    <source>
        <dbReference type="ARBA" id="ARBA00022741"/>
    </source>
</evidence>
<evidence type="ECO:0000256" key="8">
    <source>
        <dbReference type="ARBA" id="ARBA00023136"/>
    </source>
</evidence>
<feature type="transmembrane region" description="Helical" evidence="9">
    <location>
        <begin position="401"/>
        <end position="421"/>
    </location>
</feature>
<comment type="subcellular location">
    <subcellularLocation>
        <location evidence="1">Membrane</location>
        <topology evidence="1">Multi-pass membrane protein</topology>
    </subcellularLocation>
</comment>
<dbReference type="InterPro" id="IPR036259">
    <property type="entry name" value="MFS_trans_sf"/>
</dbReference>
<feature type="transmembrane region" description="Helical" evidence="9">
    <location>
        <begin position="101"/>
        <end position="121"/>
    </location>
</feature>
<evidence type="ECO:0000256" key="1">
    <source>
        <dbReference type="ARBA" id="ARBA00004141"/>
    </source>
</evidence>